<feature type="compositionally biased region" description="Basic and acidic residues" evidence="1">
    <location>
        <begin position="132"/>
        <end position="142"/>
    </location>
</feature>
<gene>
    <name evidence="4" type="ORF">SeLEV6574_g05137</name>
    <name evidence="3" type="ORF">SeMB42_g06133</name>
</gene>
<feature type="chain" id="PRO_5036130986" evidence="2">
    <location>
        <begin position="19"/>
        <end position="368"/>
    </location>
</feature>
<evidence type="ECO:0000313" key="5">
    <source>
        <dbReference type="Proteomes" id="UP000317494"/>
    </source>
</evidence>
<keyword evidence="2" id="KW-0732">Signal</keyword>
<dbReference type="Proteomes" id="UP000317494">
    <property type="component" value="Unassembled WGS sequence"/>
</dbReference>
<dbReference type="VEuPathDB" id="FungiDB:SeMB42_g06133"/>
<dbReference type="EMBL" id="QEAN01000325">
    <property type="protein sequence ID" value="TPX40156.1"/>
    <property type="molecule type" value="Genomic_DNA"/>
</dbReference>
<name>A0A507CM78_9FUNG</name>
<feature type="region of interest" description="Disordered" evidence="1">
    <location>
        <begin position="126"/>
        <end position="145"/>
    </location>
</feature>
<feature type="signal peptide" evidence="2">
    <location>
        <begin position="1"/>
        <end position="18"/>
    </location>
</feature>
<organism evidence="3 5">
    <name type="scientific">Synchytrium endobioticum</name>
    <dbReference type="NCBI Taxonomy" id="286115"/>
    <lineage>
        <taxon>Eukaryota</taxon>
        <taxon>Fungi</taxon>
        <taxon>Fungi incertae sedis</taxon>
        <taxon>Chytridiomycota</taxon>
        <taxon>Chytridiomycota incertae sedis</taxon>
        <taxon>Chytridiomycetes</taxon>
        <taxon>Synchytriales</taxon>
        <taxon>Synchytriaceae</taxon>
        <taxon>Synchytrium</taxon>
    </lineage>
</organism>
<comment type="caution">
    <text evidence="3">The sequence shown here is derived from an EMBL/GenBank/DDBJ whole genome shotgun (WGS) entry which is preliminary data.</text>
</comment>
<accession>A0A507CM78</accession>
<reference evidence="5 6" key="1">
    <citation type="journal article" date="2019" name="Sci. Rep.">
        <title>Comparative genomics of chytrid fungi reveal insights into the obligate biotrophic and pathogenic lifestyle of Synchytrium endobioticum.</title>
        <authorList>
            <person name="van de Vossenberg B.T.L.H."/>
            <person name="Warris S."/>
            <person name="Nguyen H.D.T."/>
            <person name="van Gent-Pelzer M.P.E."/>
            <person name="Joly D.L."/>
            <person name="van de Geest H.C."/>
            <person name="Bonants P.J.M."/>
            <person name="Smith D.S."/>
            <person name="Levesque C.A."/>
            <person name="van der Lee T.A.J."/>
        </authorList>
    </citation>
    <scope>NUCLEOTIDE SEQUENCE [LARGE SCALE GENOMIC DNA]</scope>
    <source>
        <strain evidence="4 6">LEV6574</strain>
        <strain evidence="3 5">MB42</strain>
    </source>
</reference>
<sequence length="368" mass="42362">MLSKIVIGLLASSSAVLSAPTYVAEEVDIDSDYKAKNNEVYYKQDYHVKRKDTGLYGNKYGDYDDNGYGYERKDYYGPQKYGEGYGYESEHDGYGYGYRNKYYDGPQYHGKGHGYEEGRHYGQKGYHGPARYGEEHGHEGPHYGKNLYGKGYEEGPYYEKKEYYGPHNNEAVLKVYENALYGKKDVHQEAPGVFLEVHEIAPKGFKSVIQKTFNPYMYGDGFDDGEYHHEEYYGQNYGYGAQYPGKGYGYGDLKKEEFHEPHYGAFQRVEFIQYGPKYYDNADYRDYKHGDSHEVYENAEFGGKTDSVLEVYEDASRGIKDVYQKTPEGELKVYEDASKGIKDVYQKTADGEFIVSESVGYGKKPAHW</sequence>
<evidence type="ECO:0000313" key="3">
    <source>
        <dbReference type="EMBL" id="TPX40156.1"/>
    </source>
</evidence>
<protein>
    <submittedName>
        <fullName evidence="3">Uncharacterized protein</fullName>
    </submittedName>
</protein>
<evidence type="ECO:0000313" key="6">
    <source>
        <dbReference type="Proteomes" id="UP000320475"/>
    </source>
</evidence>
<proteinExistence type="predicted"/>
<dbReference type="EMBL" id="QEAM01000229">
    <property type="protein sequence ID" value="TPX43324.1"/>
    <property type="molecule type" value="Genomic_DNA"/>
</dbReference>
<dbReference type="Proteomes" id="UP000320475">
    <property type="component" value="Unassembled WGS sequence"/>
</dbReference>
<evidence type="ECO:0000313" key="4">
    <source>
        <dbReference type="EMBL" id="TPX43324.1"/>
    </source>
</evidence>
<evidence type="ECO:0000256" key="1">
    <source>
        <dbReference type="SAM" id="MobiDB-lite"/>
    </source>
</evidence>
<evidence type="ECO:0000256" key="2">
    <source>
        <dbReference type="SAM" id="SignalP"/>
    </source>
</evidence>
<dbReference type="AlphaFoldDB" id="A0A507CM78"/>
<keyword evidence="5" id="KW-1185">Reference proteome</keyword>